<protein>
    <submittedName>
        <fullName evidence="2">Uncharacterized protein</fullName>
    </submittedName>
</protein>
<feature type="compositionally biased region" description="Polar residues" evidence="1">
    <location>
        <begin position="104"/>
        <end position="126"/>
    </location>
</feature>
<evidence type="ECO:0000256" key="1">
    <source>
        <dbReference type="SAM" id="MobiDB-lite"/>
    </source>
</evidence>
<sequence length="332" mass="34416">MANTRNNLNFVSETSIPGNRTILEPFKSNRTTIQQHSFVNVPITPTPDHVIPGEVPSSLLNLIKSEPNQSRTLVHGIQPRTQTQTKFRFSNTLPSRKLLPLVESSVSPNPSKNKQSNKTENGNCDNDGSALTAGTGGGKIEAEEALGGSGVSGTILVRERGGVDGSIGSAIGDVPDGWAGKVGEKAGDFGGAEGAWGVVIEGLVAVALDGLDCGGGGGVFELLFGGDVHAALGDPLCFEAAGGSYIDVRVEFVDEGLEGGPAGLGGVERRHEEVAAAEVIRLEEVERLQNVMAPSAGVEGGPGAAAHHAEHRDVQGTGNGVVGGQRRRRRKK</sequence>
<feature type="region of interest" description="Disordered" evidence="1">
    <location>
        <begin position="294"/>
        <end position="332"/>
    </location>
</feature>
<accession>A0AAQ3N8K5</accession>
<evidence type="ECO:0000313" key="2">
    <source>
        <dbReference type="EMBL" id="WVZ04537.1"/>
    </source>
</evidence>
<proteinExistence type="predicted"/>
<dbReference type="Proteomes" id="UP001374535">
    <property type="component" value="Chromosome 6"/>
</dbReference>
<evidence type="ECO:0000313" key="3">
    <source>
        <dbReference type="Proteomes" id="UP001374535"/>
    </source>
</evidence>
<feature type="region of interest" description="Disordered" evidence="1">
    <location>
        <begin position="100"/>
        <end position="136"/>
    </location>
</feature>
<gene>
    <name evidence="2" type="ORF">V8G54_017883</name>
</gene>
<keyword evidence="3" id="KW-1185">Reference proteome</keyword>
<name>A0AAQ3N8K5_VIGMU</name>
<reference evidence="2 3" key="1">
    <citation type="journal article" date="2023" name="Life. Sci Alliance">
        <title>Evolutionary insights into 3D genome organization and epigenetic landscape of Vigna mungo.</title>
        <authorList>
            <person name="Junaid A."/>
            <person name="Singh B."/>
            <person name="Bhatia S."/>
        </authorList>
    </citation>
    <scope>NUCLEOTIDE SEQUENCE [LARGE SCALE GENOMIC DNA]</scope>
    <source>
        <strain evidence="2">Urdbean</strain>
    </source>
</reference>
<dbReference type="EMBL" id="CP144695">
    <property type="protein sequence ID" value="WVZ04537.1"/>
    <property type="molecule type" value="Genomic_DNA"/>
</dbReference>
<organism evidence="2 3">
    <name type="scientific">Vigna mungo</name>
    <name type="common">Black gram</name>
    <name type="synonym">Phaseolus mungo</name>
    <dbReference type="NCBI Taxonomy" id="3915"/>
    <lineage>
        <taxon>Eukaryota</taxon>
        <taxon>Viridiplantae</taxon>
        <taxon>Streptophyta</taxon>
        <taxon>Embryophyta</taxon>
        <taxon>Tracheophyta</taxon>
        <taxon>Spermatophyta</taxon>
        <taxon>Magnoliopsida</taxon>
        <taxon>eudicotyledons</taxon>
        <taxon>Gunneridae</taxon>
        <taxon>Pentapetalae</taxon>
        <taxon>rosids</taxon>
        <taxon>fabids</taxon>
        <taxon>Fabales</taxon>
        <taxon>Fabaceae</taxon>
        <taxon>Papilionoideae</taxon>
        <taxon>50 kb inversion clade</taxon>
        <taxon>NPAAA clade</taxon>
        <taxon>indigoferoid/millettioid clade</taxon>
        <taxon>Phaseoleae</taxon>
        <taxon>Vigna</taxon>
    </lineage>
</organism>
<dbReference type="AlphaFoldDB" id="A0AAQ3N8K5"/>